<name>A0ABW1NFJ5_9ACTN</name>
<dbReference type="Proteomes" id="UP001596137">
    <property type="component" value="Unassembled WGS sequence"/>
</dbReference>
<keyword evidence="2" id="KW-1133">Transmembrane helix</keyword>
<feature type="transmembrane region" description="Helical" evidence="2">
    <location>
        <begin position="12"/>
        <end position="36"/>
    </location>
</feature>
<feature type="transmembrane region" description="Helical" evidence="2">
    <location>
        <begin position="206"/>
        <end position="228"/>
    </location>
</feature>
<keyword evidence="2" id="KW-0472">Membrane</keyword>
<proteinExistence type="predicted"/>
<evidence type="ECO:0000313" key="4">
    <source>
        <dbReference type="Proteomes" id="UP001596137"/>
    </source>
</evidence>
<dbReference type="EMBL" id="JBHSRF010000010">
    <property type="protein sequence ID" value="MFC6081512.1"/>
    <property type="molecule type" value="Genomic_DNA"/>
</dbReference>
<accession>A0ABW1NFJ5</accession>
<organism evidence="3 4">
    <name type="scientific">Sphaerisporangium aureirubrum</name>
    <dbReference type="NCBI Taxonomy" id="1544736"/>
    <lineage>
        <taxon>Bacteria</taxon>
        <taxon>Bacillati</taxon>
        <taxon>Actinomycetota</taxon>
        <taxon>Actinomycetes</taxon>
        <taxon>Streptosporangiales</taxon>
        <taxon>Streptosporangiaceae</taxon>
        <taxon>Sphaerisporangium</taxon>
    </lineage>
</organism>
<protein>
    <submittedName>
        <fullName evidence="3">Uncharacterized protein</fullName>
    </submittedName>
</protein>
<evidence type="ECO:0000256" key="2">
    <source>
        <dbReference type="SAM" id="Phobius"/>
    </source>
</evidence>
<keyword evidence="4" id="KW-1185">Reference proteome</keyword>
<feature type="transmembrane region" description="Helical" evidence="2">
    <location>
        <begin position="312"/>
        <end position="334"/>
    </location>
</feature>
<feature type="region of interest" description="Disordered" evidence="1">
    <location>
        <begin position="80"/>
        <end position="101"/>
    </location>
</feature>
<gene>
    <name evidence="3" type="ORF">ACFP1K_10100</name>
</gene>
<comment type="caution">
    <text evidence="3">The sequence shown here is derived from an EMBL/GenBank/DDBJ whole genome shotgun (WGS) entry which is preliminary data.</text>
</comment>
<dbReference type="RefSeq" id="WP_380749545.1">
    <property type="nucleotide sequence ID" value="NZ_JBHSRF010000010.1"/>
</dbReference>
<keyword evidence="2" id="KW-0812">Transmembrane</keyword>
<evidence type="ECO:0000256" key="1">
    <source>
        <dbReference type="SAM" id="MobiDB-lite"/>
    </source>
</evidence>
<sequence>MGSIVLDLAVGLLAGFVVLSLLVNGVVLGYSSILALRARFLWAYLRDHLGGGADRDGRTWHPKGMWGFLTHLAFGADSRPRFNPLPASSPPPPGGEGSPGTALTDLFYERLSTIDRPRNGRTGIERIVPAQFADAMTELVHGHGGPERMVEKLRGDRSPFATTMDTMWQRASGDAERFHHGMEEWFTRQMLLLEELFHRYHRRATLLTALFFTLFFAVDSLEYVQAIIDDNALRAQLAADGGIPPATLQQICRETPTDPALCLAESLRSPAVIDLFAHSPIRTTFGPDLATFHWSPTTWWTRLTTPGHLPGYLLTFAALAIGSTFWWNVVLSLIGMRAEKK</sequence>
<reference evidence="4" key="1">
    <citation type="journal article" date="2019" name="Int. J. Syst. Evol. Microbiol.">
        <title>The Global Catalogue of Microorganisms (GCM) 10K type strain sequencing project: providing services to taxonomists for standard genome sequencing and annotation.</title>
        <authorList>
            <consortium name="The Broad Institute Genomics Platform"/>
            <consortium name="The Broad Institute Genome Sequencing Center for Infectious Disease"/>
            <person name="Wu L."/>
            <person name="Ma J."/>
        </authorList>
    </citation>
    <scope>NUCLEOTIDE SEQUENCE [LARGE SCALE GENOMIC DNA]</scope>
    <source>
        <strain evidence="4">JCM 30346</strain>
    </source>
</reference>
<evidence type="ECO:0000313" key="3">
    <source>
        <dbReference type="EMBL" id="MFC6081512.1"/>
    </source>
</evidence>